<sequence>MAALTFADSHNMVAYLEKSEANADFAEIVNFLNASPISYALTVSPTIYVSYIEQFWSTAKIKTVNNETQIRAKVDGKTIVITESSVRRDLHFDDEDAVFNDEYDTPSHTKKVFANMRRKGKDFSGTVTPLFPSMLASQAVEGEGSGQPTEPQHTPTTASPSHVEPIPTIASSSHPKKTHKRRKTKSKVTEIPQSSEPTNLDADEAVHEERGDSVERAATTAASLDAEQDSGNINRTQSTAIPNVPFPQGIGSGGSPRCQEAMGDTIAQTRSERVSTPSYDSPLLGVNTPGSDEERIELKELMDMCTKLSDRVLDLENVKDAQALEIKKVYKPRVESSEESLGEKDASKQGRNSDNTKELNVAEDEHMFDLSDLAGTEVVLEEEPIELVEDKGSAEKGVSATKDKDSTANPVTTACETVTTASVNPDDVTLAETLMAIRTKDKGKGIMQEPEKNRKSIWHEQGQRSSKGKSFDAIKQNVCPTALKQVNDFVPMDTESSRKKVDSSGKKAESSKKRTRAVLGEESVKKQKVEDDAEKAELKACLEIVPNDDSAVNIESLATKYPIVDWKTHILAKDIIYYQIIRADGSTKNYKIFSAMLDDFDRQDVLDLYRLVKERFETTSPEGYDRLLWGDLITLFEPIEKKYPLTQEMLSRMLSGRLEVDHECEMAFELLRFTRSQLKK</sequence>
<feature type="region of interest" description="Disordered" evidence="1">
    <location>
        <begin position="270"/>
        <end position="290"/>
    </location>
</feature>
<feature type="compositionally biased region" description="Basic residues" evidence="1">
    <location>
        <begin position="174"/>
        <end position="186"/>
    </location>
</feature>
<name>A0ABQ5J3U9_9ASTR</name>
<reference evidence="2" key="2">
    <citation type="submission" date="2022-01" db="EMBL/GenBank/DDBJ databases">
        <authorList>
            <person name="Yamashiro T."/>
            <person name="Shiraishi A."/>
            <person name="Satake H."/>
            <person name="Nakayama K."/>
        </authorList>
    </citation>
    <scope>NUCLEOTIDE SEQUENCE</scope>
</reference>
<accession>A0ABQ5J3U9</accession>
<evidence type="ECO:0008006" key="4">
    <source>
        <dbReference type="Google" id="ProtNLM"/>
    </source>
</evidence>
<feature type="compositionally biased region" description="Polar residues" evidence="1">
    <location>
        <begin position="270"/>
        <end position="279"/>
    </location>
</feature>
<evidence type="ECO:0000256" key="1">
    <source>
        <dbReference type="SAM" id="MobiDB-lite"/>
    </source>
</evidence>
<reference evidence="2" key="1">
    <citation type="journal article" date="2022" name="Int. J. Mol. Sci.">
        <title>Draft Genome of Tanacetum Coccineum: Genomic Comparison of Closely Related Tanacetum-Family Plants.</title>
        <authorList>
            <person name="Yamashiro T."/>
            <person name="Shiraishi A."/>
            <person name="Nakayama K."/>
            <person name="Satake H."/>
        </authorList>
    </citation>
    <scope>NUCLEOTIDE SEQUENCE</scope>
</reference>
<feature type="compositionally biased region" description="Basic and acidic residues" evidence="1">
    <location>
        <begin position="204"/>
        <end position="215"/>
    </location>
</feature>
<feature type="compositionally biased region" description="Polar residues" evidence="1">
    <location>
        <begin position="146"/>
        <end position="160"/>
    </location>
</feature>
<protein>
    <recommendedName>
        <fullName evidence="4">Xylulose kinase-1</fullName>
    </recommendedName>
</protein>
<comment type="caution">
    <text evidence="2">The sequence shown here is derived from an EMBL/GenBank/DDBJ whole genome shotgun (WGS) entry which is preliminary data.</text>
</comment>
<organism evidence="2 3">
    <name type="scientific">Tanacetum coccineum</name>
    <dbReference type="NCBI Taxonomy" id="301880"/>
    <lineage>
        <taxon>Eukaryota</taxon>
        <taxon>Viridiplantae</taxon>
        <taxon>Streptophyta</taxon>
        <taxon>Embryophyta</taxon>
        <taxon>Tracheophyta</taxon>
        <taxon>Spermatophyta</taxon>
        <taxon>Magnoliopsida</taxon>
        <taxon>eudicotyledons</taxon>
        <taxon>Gunneridae</taxon>
        <taxon>Pentapetalae</taxon>
        <taxon>asterids</taxon>
        <taxon>campanulids</taxon>
        <taxon>Asterales</taxon>
        <taxon>Asteraceae</taxon>
        <taxon>Asteroideae</taxon>
        <taxon>Anthemideae</taxon>
        <taxon>Anthemidinae</taxon>
        <taxon>Tanacetum</taxon>
    </lineage>
</organism>
<evidence type="ECO:0000313" key="2">
    <source>
        <dbReference type="EMBL" id="GJU06685.1"/>
    </source>
</evidence>
<feature type="region of interest" description="Disordered" evidence="1">
    <location>
        <begin position="491"/>
        <end position="519"/>
    </location>
</feature>
<proteinExistence type="predicted"/>
<evidence type="ECO:0000313" key="3">
    <source>
        <dbReference type="Proteomes" id="UP001151760"/>
    </source>
</evidence>
<dbReference type="EMBL" id="BQNB010021464">
    <property type="protein sequence ID" value="GJU06685.1"/>
    <property type="molecule type" value="Genomic_DNA"/>
</dbReference>
<gene>
    <name evidence="2" type="ORF">Tco_1123115</name>
</gene>
<feature type="compositionally biased region" description="Basic and acidic residues" evidence="1">
    <location>
        <begin position="332"/>
        <end position="348"/>
    </location>
</feature>
<feature type="region of interest" description="Disordered" evidence="1">
    <location>
        <begin position="332"/>
        <end position="355"/>
    </location>
</feature>
<keyword evidence="3" id="KW-1185">Reference proteome</keyword>
<feature type="compositionally biased region" description="Basic and acidic residues" evidence="1">
    <location>
        <begin position="495"/>
        <end position="512"/>
    </location>
</feature>
<dbReference type="Proteomes" id="UP001151760">
    <property type="component" value="Unassembled WGS sequence"/>
</dbReference>
<feature type="region of interest" description="Disordered" evidence="1">
    <location>
        <begin position="139"/>
        <end position="227"/>
    </location>
</feature>